<proteinExistence type="predicted"/>
<evidence type="ECO:0000313" key="2">
    <source>
        <dbReference type="WBParaSite" id="ES5_v2.g11729.t1"/>
    </source>
</evidence>
<dbReference type="WBParaSite" id="ES5_v2.g11729.t1">
    <property type="protein sequence ID" value="ES5_v2.g11729.t1"/>
    <property type="gene ID" value="ES5_v2.g11729"/>
</dbReference>
<sequence>MKFYTFIFFVIFFFQTVENAKILIYNPKNKYTPSHIRFMAKLGDILYENGHDVTVYQPDHDGFSKTEPKKAPTYTRLNKQKPEYPKTEELFIQHVWKERANDLGITARSLEFIDEVIVDACKNQLDDVEALEYLKSQNFDLGIAESFDNCGFGILHIIGLKKIISIFTMPFPDSLSTTLGLPQSDSFVPSLIGGTDVEMGIWGRLKNLYRLWYTDRMKIYGVDNVEKLIQNKFDPNYKTNDIIAKSQFIFINSEEHLDFPRPITHKIIYIGGFSLEEKKHEKCTDLENVLNDAKEGFIFVSFGSVAQSSQMPWQMKEEILETFKRFPNIKFLWKYENETDKIADGLLNVITKPWFNQPAIIDHPKLICFITHGGMNSMVELSYKGVPAIIVPLFADQYRNAHLLKFRKTGLILLKHEIVADKLSEKILKMINDKSFKENALKLSKLINRKPFSAKERLLKYVEFAAENEDFDNFDLYGRHLSLSEYYDLDIYGIIIAVLLAVLFVFLKLCLALFRYLKRDSSKKVKRN</sequence>
<protein>
    <submittedName>
        <fullName evidence="2">Glucuronosyltransferase</fullName>
    </submittedName>
</protein>
<organism evidence="1 2">
    <name type="scientific">Panagrolaimus sp. ES5</name>
    <dbReference type="NCBI Taxonomy" id="591445"/>
    <lineage>
        <taxon>Eukaryota</taxon>
        <taxon>Metazoa</taxon>
        <taxon>Ecdysozoa</taxon>
        <taxon>Nematoda</taxon>
        <taxon>Chromadorea</taxon>
        <taxon>Rhabditida</taxon>
        <taxon>Tylenchina</taxon>
        <taxon>Panagrolaimomorpha</taxon>
        <taxon>Panagrolaimoidea</taxon>
        <taxon>Panagrolaimidae</taxon>
        <taxon>Panagrolaimus</taxon>
    </lineage>
</organism>
<name>A0AC34F3V2_9BILA</name>
<dbReference type="Proteomes" id="UP000887579">
    <property type="component" value="Unplaced"/>
</dbReference>
<reference evidence="2" key="1">
    <citation type="submission" date="2022-11" db="UniProtKB">
        <authorList>
            <consortium name="WormBaseParasite"/>
        </authorList>
    </citation>
    <scope>IDENTIFICATION</scope>
</reference>
<accession>A0AC34F3V2</accession>
<evidence type="ECO:0000313" key="1">
    <source>
        <dbReference type="Proteomes" id="UP000887579"/>
    </source>
</evidence>